<comment type="cofactor">
    <cofactor evidence="1 7">
        <name>heme</name>
        <dbReference type="ChEBI" id="CHEBI:30413"/>
    </cofactor>
</comment>
<dbReference type="InterPro" id="IPR017972">
    <property type="entry name" value="Cyt_P450_CS"/>
</dbReference>
<dbReference type="GO" id="GO:0004497">
    <property type="term" value="F:monooxygenase activity"/>
    <property type="evidence" value="ECO:0007669"/>
    <property type="project" value="UniProtKB-KW"/>
</dbReference>
<keyword evidence="10" id="KW-1185">Reference proteome</keyword>
<keyword evidence="8" id="KW-0560">Oxidoreductase</keyword>
<proteinExistence type="inferred from homology"/>
<reference evidence="9 10" key="1">
    <citation type="submission" date="2015-09" db="EMBL/GenBank/DDBJ databases">
        <title>Host preference determinants of Valsa canker pathogens revealed by comparative genomics.</title>
        <authorList>
            <person name="Yin Z."/>
            <person name="Huang L."/>
        </authorList>
    </citation>
    <scope>NUCLEOTIDE SEQUENCE [LARGE SCALE GENOMIC DNA]</scope>
    <source>
        <strain evidence="9 10">03-1</strain>
    </source>
</reference>
<sequence length="569" mass="63719">MINTALLNKAVPAFACLLVISWFIRKLYPKPYPGIPYNKRSANRITGDIPDLVPLLKATNEFSDPLFTVTTQKLGTPIAQFLFPGIRRPFIVLEDPREIEDILMRRNKEFDVAPMAVEMYGPMFPYAMVAQYSTPELKAQKRLWADAVKSEFLRATAAPNVHKATLELLHLWRLRASQQTQPFYILDDLKNSALDAIWVSAVGENPGMVQYEIEKLKRQTAGGSSPDGRPQAEPLGAFIKREVTYIAENISRNSNSISPKLAQIWESYTPRFRRCRTTVQAEVGRALAKAVERFQGLDSEALEAKDTCMMDLVLRRQMHDAARTGGTPKDPTKDLRMCDTLFTMLVAGYDSTANTLSWFAKFMETNQHVQSELRSTLRAAFSDSMPSVDEILGTEVPYLDGTCEETLRLAGTAKAQLRQAVVDTEILGCRVPKGAQVFLNLHINRAPHPVDELKRSASSQTAGAKLGDGLQTYASRDVAAFEPRRWLTKDGKTGRDIFNPYAMPSLAFGGGLRGCPGRKLAEMEIRIAIVLIILNFEFLPLPDELRTTTAAERIFRRPDTPYARLKILC</sequence>
<dbReference type="Proteomes" id="UP000283895">
    <property type="component" value="Unassembled WGS sequence"/>
</dbReference>
<keyword evidence="5 7" id="KW-0408">Iron</keyword>
<keyword evidence="4 7" id="KW-0479">Metal-binding</keyword>
<evidence type="ECO:0000256" key="5">
    <source>
        <dbReference type="ARBA" id="ARBA00023004"/>
    </source>
</evidence>
<evidence type="ECO:0000256" key="6">
    <source>
        <dbReference type="ARBA" id="ARBA00023033"/>
    </source>
</evidence>
<dbReference type="STRING" id="356882.A0A423WWL0"/>
<dbReference type="InterPro" id="IPR002403">
    <property type="entry name" value="Cyt_P450_E_grp-IV"/>
</dbReference>
<keyword evidence="6 8" id="KW-0503">Monooxygenase</keyword>
<evidence type="ECO:0000256" key="8">
    <source>
        <dbReference type="RuleBase" id="RU000461"/>
    </source>
</evidence>
<dbReference type="Pfam" id="PF00067">
    <property type="entry name" value="p450"/>
    <property type="match status" value="2"/>
</dbReference>
<name>A0A423WWL0_9PEZI</name>
<comment type="caution">
    <text evidence="9">The sequence shown here is derived from an EMBL/GenBank/DDBJ whole genome shotgun (WGS) entry which is preliminary data.</text>
</comment>
<evidence type="ECO:0000256" key="7">
    <source>
        <dbReference type="PIRSR" id="PIRSR602403-1"/>
    </source>
</evidence>
<evidence type="ECO:0000256" key="2">
    <source>
        <dbReference type="ARBA" id="ARBA00010617"/>
    </source>
</evidence>
<gene>
    <name evidence="9" type="ORF">VMCG_03462</name>
</gene>
<dbReference type="EMBL" id="LKEA01000007">
    <property type="protein sequence ID" value="ROW07878.1"/>
    <property type="molecule type" value="Genomic_DNA"/>
</dbReference>
<dbReference type="PRINTS" id="PR00385">
    <property type="entry name" value="P450"/>
</dbReference>
<evidence type="ECO:0000256" key="3">
    <source>
        <dbReference type="ARBA" id="ARBA00022617"/>
    </source>
</evidence>
<dbReference type="InterPro" id="IPR001128">
    <property type="entry name" value="Cyt_P450"/>
</dbReference>
<dbReference type="PROSITE" id="PS00086">
    <property type="entry name" value="CYTOCHROME_P450"/>
    <property type="match status" value="1"/>
</dbReference>
<accession>A0A423WWL0</accession>
<organism evidence="9 10">
    <name type="scientific">Cytospora schulzeri</name>
    <dbReference type="NCBI Taxonomy" id="448051"/>
    <lineage>
        <taxon>Eukaryota</taxon>
        <taxon>Fungi</taxon>
        <taxon>Dikarya</taxon>
        <taxon>Ascomycota</taxon>
        <taxon>Pezizomycotina</taxon>
        <taxon>Sordariomycetes</taxon>
        <taxon>Sordariomycetidae</taxon>
        <taxon>Diaporthales</taxon>
        <taxon>Cytosporaceae</taxon>
        <taxon>Cytospora</taxon>
    </lineage>
</organism>
<evidence type="ECO:0000313" key="10">
    <source>
        <dbReference type="Proteomes" id="UP000283895"/>
    </source>
</evidence>
<protein>
    <recommendedName>
        <fullName evidence="11">Cytochrome P450</fullName>
    </recommendedName>
</protein>
<dbReference type="Gene3D" id="1.10.630.10">
    <property type="entry name" value="Cytochrome P450"/>
    <property type="match status" value="1"/>
</dbReference>
<dbReference type="GO" id="GO:0005506">
    <property type="term" value="F:iron ion binding"/>
    <property type="evidence" value="ECO:0007669"/>
    <property type="project" value="InterPro"/>
</dbReference>
<dbReference type="PANTHER" id="PTHR24305">
    <property type="entry name" value="CYTOCHROME P450"/>
    <property type="match status" value="1"/>
</dbReference>
<dbReference type="GO" id="GO:0020037">
    <property type="term" value="F:heme binding"/>
    <property type="evidence" value="ECO:0007669"/>
    <property type="project" value="InterPro"/>
</dbReference>
<dbReference type="PRINTS" id="PR00465">
    <property type="entry name" value="EP450IV"/>
</dbReference>
<dbReference type="InterPro" id="IPR036396">
    <property type="entry name" value="Cyt_P450_sf"/>
</dbReference>
<dbReference type="GO" id="GO:0016705">
    <property type="term" value="F:oxidoreductase activity, acting on paired donors, with incorporation or reduction of molecular oxygen"/>
    <property type="evidence" value="ECO:0007669"/>
    <property type="project" value="InterPro"/>
</dbReference>
<evidence type="ECO:0000313" key="9">
    <source>
        <dbReference type="EMBL" id="ROW07878.1"/>
    </source>
</evidence>
<keyword evidence="3 7" id="KW-0349">Heme</keyword>
<dbReference type="AlphaFoldDB" id="A0A423WWL0"/>
<evidence type="ECO:0000256" key="4">
    <source>
        <dbReference type="ARBA" id="ARBA00022723"/>
    </source>
</evidence>
<evidence type="ECO:0000256" key="1">
    <source>
        <dbReference type="ARBA" id="ARBA00001971"/>
    </source>
</evidence>
<comment type="similarity">
    <text evidence="2 8">Belongs to the cytochrome P450 family.</text>
</comment>
<feature type="binding site" description="axial binding residue" evidence="7">
    <location>
        <position position="515"/>
    </location>
    <ligand>
        <name>heme</name>
        <dbReference type="ChEBI" id="CHEBI:30413"/>
    </ligand>
    <ligandPart>
        <name>Fe</name>
        <dbReference type="ChEBI" id="CHEBI:18248"/>
    </ligandPart>
</feature>
<dbReference type="PANTHER" id="PTHR24305:SF232">
    <property type="entry name" value="P450, PUTATIVE (EUROFUNG)-RELATED"/>
    <property type="match status" value="1"/>
</dbReference>
<dbReference type="SUPFAM" id="SSF48264">
    <property type="entry name" value="Cytochrome P450"/>
    <property type="match status" value="1"/>
</dbReference>
<dbReference type="InterPro" id="IPR050121">
    <property type="entry name" value="Cytochrome_P450_monoxygenase"/>
</dbReference>
<evidence type="ECO:0008006" key="11">
    <source>
        <dbReference type="Google" id="ProtNLM"/>
    </source>
</evidence>
<dbReference type="OrthoDB" id="1470350at2759"/>